<keyword evidence="2" id="KW-1133">Transmembrane helix</keyword>
<dbReference type="AlphaFoldDB" id="A0A4Q9M6B4"/>
<accession>A0A4Q9M6B4</accession>
<evidence type="ECO:0000313" key="3">
    <source>
        <dbReference type="EMBL" id="TBU21352.1"/>
    </source>
</evidence>
<evidence type="ECO:0000256" key="1">
    <source>
        <dbReference type="SAM" id="MobiDB-lite"/>
    </source>
</evidence>
<keyword evidence="2" id="KW-0812">Transmembrane</keyword>
<protein>
    <submittedName>
        <fullName evidence="3">Uncharacterized protein</fullName>
    </submittedName>
</protein>
<feature type="transmembrane region" description="Helical" evidence="2">
    <location>
        <begin position="38"/>
        <end position="58"/>
    </location>
</feature>
<dbReference type="Proteomes" id="UP000292957">
    <property type="component" value="Unassembled WGS sequence"/>
</dbReference>
<feature type="region of interest" description="Disordered" evidence="1">
    <location>
        <begin position="105"/>
        <end position="126"/>
    </location>
</feature>
<dbReference type="EMBL" id="ML143620">
    <property type="protein sequence ID" value="TBU21352.1"/>
    <property type="molecule type" value="Genomic_DNA"/>
</dbReference>
<organism evidence="3">
    <name type="scientific">Dichomitus squalens</name>
    <dbReference type="NCBI Taxonomy" id="114155"/>
    <lineage>
        <taxon>Eukaryota</taxon>
        <taxon>Fungi</taxon>
        <taxon>Dikarya</taxon>
        <taxon>Basidiomycota</taxon>
        <taxon>Agaricomycotina</taxon>
        <taxon>Agaricomycetes</taxon>
        <taxon>Polyporales</taxon>
        <taxon>Polyporaceae</taxon>
        <taxon>Dichomitus</taxon>
    </lineage>
</organism>
<gene>
    <name evidence="3" type="ORF">BD311DRAFT_832214</name>
</gene>
<keyword evidence="2" id="KW-0472">Membrane</keyword>
<feature type="transmembrane region" description="Helical" evidence="2">
    <location>
        <begin position="12"/>
        <end position="32"/>
    </location>
</feature>
<name>A0A4Q9M6B4_9APHY</name>
<reference evidence="3" key="1">
    <citation type="submission" date="2019-01" db="EMBL/GenBank/DDBJ databases">
        <title>Draft genome sequences of three monokaryotic isolates of the white-rot basidiomycete fungus Dichomitus squalens.</title>
        <authorList>
            <consortium name="DOE Joint Genome Institute"/>
            <person name="Lopez S.C."/>
            <person name="Andreopoulos B."/>
            <person name="Pangilinan J."/>
            <person name="Lipzen A."/>
            <person name="Riley R."/>
            <person name="Ahrendt S."/>
            <person name="Ng V."/>
            <person name="Barry K."/>
            <person name="Daum C."/>
            <person name="Grigoriev I.V."/>
            <person name="Hilden K.S."/>
            <person name="Makela M.R."/>
            <person name="de Vries R.P."/>
        </authorList>
    </citation>
    <scope>NUCLEOTIDE SEQUENCE [LARGE SCALE GENOMIC DNA]</scope>
    <source>
        <strain evidence="3">OM18370.1</strain>
    </source>
</reference>
<feature type="compositionally biased region" description="Basic and acidic residues" evidence="1">
    <location>
        <begin position="113"/>
        <end position="126"/>
    </location>
</feature>
<sequence length="126" mass="13791">MLTTYHAGTVYFLILAVLNSTHLAFTLLSISITALQPISVVTVFTVPLSAILVSRFLLHLQSASLRAVGTIPSSQISSQHFDRSLVFERVIGSLGASIATEDYLEEDYGDSENVERADEQTETSRE</sequence>
<evidence type="ECO:0000256" key="2">
    <source>
        <dbReference type="SAM" id="Phobius"/>
    </source>
</evidence>
<proteinExistence type="predicted"/>
<dbReference type="OrthoDB" id="2756573at2759"/>